<dbReference type="AlphaFoldDB" id="A0A3S5CPR4"/>
<sequence>SFSNIVHIILYFLSSFNILFFLIPLTLNHIARCTVDPFTFPVDTGISSAPNSRSGLDSPQSDSGCSLASLLTLDGHLISSLQTVALSASEMSVVPASTTPKLRMESPHVSEPDSSNFKAGAEISGISEDWSGSTTQPKPSADKGHRIRCEAPKSKTKAATILTTGPVRVQRMRSSMQPAKHESIETGPTQTACKLVGDFHSYDNGAGGVGNSTALRRTKSNRVERPVLLQTSTQTPPVPSDPKLGQSPVEAVFHYPGVDTKISIDQSSGTLNNFVSVAAGACSGSGDAGSAGVSASAGGGILSFLRLRSSFRESLSWMSTSGVAGIMSGPRQDLRLTALRAKQGETRALLQLRETQIEVRPGGNWMM</sequence>
<keyword evidence="2" id="KW-0812">Transmembrane</keyword>
<feature type="compositionally biased region" description="Basic and acidic residues" evidence="1">
    <location>
        <begin position="102"/>
        <end position="111"/>
    </location>
</feature>
<gene>
    <name evidence="3" type="ORF">PXEA_LOCUS31613</name>
</gene>
<feature type="transmembrane region" description="Helical" evidence="2">
    <location>
        <begin position="6"/>
        <end position="27"/>
    </location>
</feature>
<accession>A0A3S5CPR4</accession>
<dbReference type="EMBL" id="CAAALY010257114">
    <property type="protein sequence ID" value="VEL38173.1"/>
    <property type="molecule type" value="Genomic_DNA"/>
</dbReference>
<dbReference type="Proteomes" id="UP000784294">
    <property type="component" value="Unassembled WGS sequence"/>
</dbReference>
<dbReference type="OrthoDB" id="6275463at2759"/>
<feature type="non-terminal residue" evidence="3">
    <location>
        <position position="1"/>
    </location>
</feature>
<keyword evidence="2" id="KW-1133">Transmembrane helix</keyword>
<keyword evidence="4" id="KW-1185">Reference proteome</keyword>
<evidence type="ECO:0000313" key="3">
    <source>
        <dbReference type="EMBL" id="VEL38173.1"/>
    </source>
</evidence>
<feature type="region of interest" description="Disordered" evidence="1">
    <location>
        <begin position="98"/>
        <end position="146"/>
    </location>
</feature>
<protein>
    <submittedName>
        <fullName evidence="3">Uncharacterized protein</fullName>
    </submittedName>
</protein>
<proteinExistence type="predicted"/>
<organism evidence="3 4">
    <name type="scientific">Protopolystoma xenopodis</name>
    <dbReference type="NCBI Taxonomy" id="117903"/>
    <lineage>
        <taxon>Eukaryota</taxon>
        <taxon>Metazoa</taxon>
        <taxon>Spiralia</taxon>
        <taxon>Lophotrochozoa</taxon>
        <taxon>Platyhelminthes</taxon>
        <taxon>Monogenea</taxon>
        <taxon>Polyopisthocotylea</taxon>
        <taxon>Polystomatidea</taxon>
        <taxon>Polystomatidae</taxon>
        <taxon>Protopolystoma</taxon>
    </lineage>
</organism>
<reference evidence="3" key="1">
    <citation type="submission" date="2018-11" db="EMBL/GenBank/DDBJ databases">
        <authorList>
            <consortium name="Pathogen Informatics"/>
        </authorList>
    </citation>
    <scope>NUCLEOTIDE SEQUENCE</scope>
</reference>
<evidence type="ECO:0000256" key="1">
    <source>
        <dbReference type="SAM" id="MobiDB-lite"/>
    </source>
</evidence>
<evidence type="ECO:0000256" key="2">
    <source>
        <dbReference type="SAM" id="Phobius"/>
    </source>
</evidence>
<name>A0A3S5CPR4_9PLAT</name>
<comment type="caution">
    <text evidence="3">The sequence shown here is derived from an EMBL/GenBank/DDBJ whole genome shotgun (WGS) entry which is preliminary data.</text>
</comment>
<keyword evidence="2" id="KW-0472">Membrane</keyword>
<evidence type="ECO:0000313" key="4">
    <source>
        <dbReference type="Proteomes" id="UP000784294"/>
    </source>
</evidence>